<keyword evidence="3" id="KW-1185">Reference proteome</keyword>
<dbReference type="OrthoDB" id="1928173at2"/>
<dbReference type="STRING" id="930128.SAMN05192532_103344"/>
<dbReference type="Proteomes" id="UP000199516">
    <property type="component" value="Unassembled WGS sequence"/>
</dbReference>
<proteinExistence type="predicted"/>
<dbReference type="EMBL" id="FONT01000003">
    <property type="protein sequence ID" value="SFE74444.1"/>
    <property type="molecule type" value="Genomic_DNA"/>
</dbReference>
<dbReference type="AlphaFoldDB" id="A0A1I2D1R4"/>
<keyword evidence="1" id="KW-0812">Transmembrane</keyword>
<protein>
    <recommendedName>
        <fullName evidence="4">DUF2812 domain-containing protein</fullName>
    </recommendedName>
</protein>
<reference evidence="2 3" key="1">
    <citation type="submission" date="2016-10" db="EMBL/GenBank/DDBJ databases">
        <authorList>
            <person name="de Groot N.N."/>
        </authorList>
    </citation>
    <scope>NUCLEOTIDE SEQUENCE [LARGE SCALE GENOMIC DNA]</scope>
    <source>
        <strain evidence="2 3">DSM 23995</strain>
    </source>
</reference>
<feature type="transmembrane region" description="Helical" evidence="1">
    <location>
        <begin position="140"/>
        <end position="166"/>
    </location>
</feature>
<name>A0A1I2D1R4_9BACI</name>
<feature type="transmembrane region" description="Helical" evidence="1">
    <location>
        <begin position="115"/>
        <end position="134"/>
    </location>
</feature>
<gene>
    <name evidence="2" type="ORF">SAMN05192532_103344</name>
</gene>
<evidence type="ECO:0000256" key="1">
    <source>
        <dbReference type="SAM" id="Phobius"/>
    </source>
</evidence>
<sequence>MKETKYVGSWGLAFAEDFEMRKLAKLAKKGWLLEKIGAFGYKLRRGEKQHIQYAIDYQVHPEEEYFTYFEEAGWSHVASLGEIHFFTAPEGTIPLYTDHASHIKKYETEKKKMGTIAYPAFILTILLFLCDMLFRSSSMIFANISVTLGVILIPVLVFTGMPYVAYTIKLYQMRKYSTDGRMDG</sequence>
<evidence type="ECO:0000313" key="3">
    <source>
        <dbReference type="Proteomes" id="UP000199516"/>
    </source>
</evidence>
<accession>A0A1I2D1R4</accession>
<dbReference type="Pfam" id="PF11193">
    <property type="entry name" value="DUF2812"/>
    <property type="match status" value="1"/>
</dbReference>
<keyword evidence="1" id="KW-1133">Transmembrane helix</keyword>
<evidence type="ECO:0000313" key="2">
    <source>
        <dbReference type="EMBL" id="SFE74444.1"/>
    </source>
</evidence>
<evidence type="ECO:0008006" key="4">
    <source>
        <dbReference type="Google" id="ProtNLM"/>
    </source>
</evidence>
<dbReference type="InterPro" id="IPR021359">
    <property type="entry name" value="DUF2812"/>
</dbReference>
<dbReference type="RefSeq" id="WP_091660697.1">
    <property type="nucleotide sequence ID" value="NZ_FONT01000003.1"/>
</dbReference>
<organism evidence="2 3">
    <name type="scientific">Alteribacillus iranensis</name>
    <dbReference type="NCBI Taxonomy" id="930128"/>
    <lineage>
        <taxon>Bacteria</taxon>
        <taxon>Bacillati</taxon>
        <taxon>Bacillota</taxon>
        <taxon>Bacilli</taxon>
        <taxon>Bacillales</taxon>
        <taxon>Bacillaceae</taxon>
        <taxon>Alteribacillus</taxon>
    </lineage>
</organism>
<keyword evidence="1" id="KW-0472">Membrane</keyword>